<dbReference type="InterPro" id="IPR000515">
    <property type="entry name" value="MetI-like"/>
</dbReference>
<evidence type="ECO:0000256" key="6">
    <source>
        <dbReference type="ARBA" id="ARBA00023136"/>
    </source>
</evidence>
<dbReference type="EMBL" id="JBHLZP010000124">
    <property type="protein sequence ID" value="MFB9834164.1"/>
    <property type="molecule type" value="Genomic_DNA"/>
</dbReference>
<dbReference type="PANTHER" id="PTHR43744">
    <property type="entry name" value="ABC TRANSPORTER PERMEASE PROTEIN MG189-RELATED-RELATED"/>
    <property type="match status" value="1"/>
</dbReference>
<dbReference type="SUPFAM" id="SSF161098">
    <property type="entry name" value="MetI-like"/>
    <property type="match status" value="1"/>
</dbReference>
<accession>A0ABV5YGJ9</accession>
<dbReference type="Gene3D" id="1.10.3720.10">
    <property type="entry name" value="MetI-like"/>
    <property type="match status" value="1"/>
</dbReference>
<protein>
    <submittedName>
        <fullName evidence="9">Carbohydrate ABC transporter permease</fullName>
    </submittedName>
</protein>
<feature type="transmembrane region" description="Helical" evidence="7">
    <location>
        <begin position="174"/>
        <end position="199"/>
    </location>
</feature>
<sequence length="268" mass="29372">MRRVILVLLGLVWLLPTYLLVVNAFRPATTYDPAKAWRPPGHLAIWGNVAKAWHKADLGASLGSTALYSVVSPAIALMIAALAGYGIVVLRIRGGFWWFMLIFGGTIIPNQMLLIPLFIRYSDANLYDHRLGMIIIYTAISVPLAAFVMRNFFTGVAFSIFEAARIDGASTFKIFWRIYLPLSRSALAAIFILEFTFIWNDLLLGLTLTQTKSVRPVMTALAALQTDVYAGTPIPIGLAAGLVVSLPTVVLFLATQRLFAKGLTLGQV</sequence>
<dbReference type="Pfam" id="PF00528">
    <property type="entry name" value="BPD_transp_1"/>
    <property type="match status" value="1"/>
</dbReference>
<evidence type="ECO:0000259" key="8">
    <source>
        <dbReference type="PROSITE" id="PS50928"/>
    </source>
</evidence>
<feature type="transmembrane region" description="Helical" evidence="7">
    <location>
        <begin position="66"/>
        <end position="90"/>
    </location>
</feature>
<feature type="domain" description="ABC transmembrane type-1" evidence="8">
    <location>
        <begin position="62"/>
        <end position="255"/>
    </location>
</feature>
<gene>
    <name evidence="9" type="ORF">ACFFNX_18430</name>
</gene>
<dbReference type="CDD" id="cd06261">
    <property type="entry name" value="TM_PBP2"/>
    <property type="match status" value="1"/>
</dbReference>
<comment type="similarity">
    <text evidence="7">Belongs to the binding-protein-dependent transport system permease family.</text>
</comment>
<organism evidence="9 10">
    <name type="scientific">Actinoallomurus acaciae</name>
    <dbReference type="NCBI Taxonomy" id="502577"/>
    <lineage>
        <taxon>Bacteria</taxon>
        <taxon>Bacillati</taxon>
        <taxon>Actinomycetota</taxon>
        <taxon>Actinomycetes</taxon>
        <taxon>Streptosporangiales</taxon>
        <taxon>Thermomonosporaceae</taxon>
        <taxon>Actinoallomurus</taxon>
    </lineage>
</organism>
<feature type="transmembrane region" description="Helical" evidence="7">
    <location>
        <begin position="97"/>
        <end position="119"/>
    </location>
</feature>
<comment type="caution">
    <text evidence="9">The sequence shown here is derived from an EMBL/GenBank/DDBJ whole genome shotgun (WGS) entry which is preliminary data.</text>
</comment>
<dbReference type="PANTHER" id="PTHR43744:SF12">
    <property type="entry name" value="ABC TRANSPORTER PERMEASE PROTEIN MG189-RELATED"/>
    <property type="match status" value="1"/>
</dbReference>
<evidence type="ECO:0000256" key="1">
    <source>
        <dbReference type="ARBA" id="ARBA00004651"/>
    </source>
</evidence>
<evidence type="ECO:0000256" key="5">
    <source>
        <dbReference type="ARBA" id="ARBA00022989"/>
    </source>
</evidence>
<evidence type="ECO:0000313" key="10">
    <source>
        <dbReference type="Proteomes" id="UP001589627"/>
    </source>
</evidence>
<keyword evidence="6 7" id="KW-0472">Membrane</keyword>
<feature type="transmembrane region" description="Helical" evidence="7">
    <location>
        <begin position="131"/>
        <end position="153"/>
    </location>
</feature>
<keyword evidence="10" id="KW-1185">Reference proteome</keyword>
<keyword evidence="3" id="KW-1003">Cell membrane</keyword>
<dbReference type="RefSeq" id="WP_378203231.1">
    <property type="nucleotide sequence ID" value="NZ_JBHLZP010000124.1"/>
</dbReference>
<comment type="subcellular location">
    <subcellularLocation>
        <location evidence="1 7">Cell membrane</location>
        <topology evidence="1 7">Multi-pass membrane protein</topology>
    </subcellularLocation>
</comment>
<dbReference type="Proteomes" id="UP001589627">
    <property type="component" value="Unassembled WGS sequence"/>
</dbReference>
<dbReference type="PROSITE" id="PS50928">
    <property type="entry name" value="ABC_TM1"/>
    <property type="match status" value="1"/>
</dbReference>
<name>A0ABV5YGJ9_9ACTN</name>
<evidence type="ECO:0000256" key="2">
    <source>
        <dbReference type="ARBA" id="ARBA00022448"/>
    </source>
</evidence>
<reference evidence="9 10" key="1">
    <citation type="submission" date="2024-09" db="EMBL/GenBank/DDBJ databases">
        <authorList>
            <person name="Sun Q."/>
            <person name="Mori K."/>
        </authorList>
    </citation>
    <scope>NUCLEOTIDE SEQUENCE [LARGE SCALE GENOMIC DNA]</scope>
    <source>
        <strain evidence="9 10">TBRC 0563</strain>
    </source>
</reference>
<keyword evidence="5 7" id="KW-1133">Transmembrane helix</keyword>
<evidence type="ECO:0000256" key="3">
    <source>
        <dbReference type="ARBA" id="ARBA00022475"/>
    </source>
</evidence>
<proteinExistence type="inferred from homology"/>
<dbReference type="InterPro" id="IPR035906">
    <property type="entry name" value="MetI-like_sf"/>
</dbReference>
<keyword evidence="4 7" id="KW-0812">Transmembrane</keyword>
<evidence type="ECO:0000256" key="4">
    <source>
        <dbReference type="ARBA" id="ARBA00022692"/>
    </source>
</evidence>
<evidence type="ECO:0000313" key="9">
    <source>
        <dbReference type="EMBL" id="MFB9834164.1"/>
    </source>
</evidence>
<evidence type="ECO:0000256" key="7">
    <source>
        <dbReference type="RuleBase" id="RU363032"/>
    </source>
</evidence>
<keyword evidence="2 7" id="KW-0813">Transport</keyword>
<feature type="transmembrane region" description="Helical" evidence="7">
    <location>
        <begin position="234"/>
        <end position="254"/>
    </location>
</feature>